<dbReference type="Proteomes" id="UP001183176">
    <property type="component" value="Unassembled WGS sequence"/>
</dbReference>
<reference evidence="2" key="1">
    <citation type="submission" date="2023-07" db="EMBL/GenBank/DDBJ databases">
        <title>30 novel species of actinomycetes from the DSMZ collection.</title>
        <authorList>
            <person name="Nouioui I."/>
        </authorList>
    </citation>
    <scope>NUCLEOTIDE SEQUENCE [LARGE SCALE GENOMIC DNA]</scope>
    <source>
        <strain evidence="2">DSM 44399</strain>
    </source>
</reference>
<protein>
    <submittedName>
        <fullName evidence="1">DUF1059 domain-containing protein</fullName>
    </submittedName>
</protein>
<proteinExistence type="predicted"/>
<evidence type="ECO:0000313" key="1">
    <source>
        <dbReference type="EMBL" id="MDT0260636.1"/>
    </source>
</evidence>
<dbReference type="InterPro" id="IPR009409">
    <property type="entry name" value="DUF1059"/>
</dbReference>
<organism evidence="1 2">
    <name type="scientific">Jatrophihabitans lederbergiae</name>
    <dbReference type="NCBI Taxonomy" id="3075547"/>
    <lineage>
        <taxon>Bacteria</taxon>
        <taxon>Bacillati</taxon>
        <taxon>Actinomycetota</taxon>
        <taxon>Actinomycetes</taxon>
        <taxon>Jatrophihabitantales</taxon>
        <taxon>Jatrophihabitantaceae</taxon>
        <taxon>Jatrophihabitans</taxon>
    </lineage>
</organism>
<accession>A0ABU2J6M0</accession>
<sequence length="60" mass="6351">MKEYSCGDVVPGCGARFTADTEEEMLAICTVHAQHAHGLTDDAMPDALIASIRAVMLTSV</sequence>
<name>A0ABU2J6M0_9ACTN</name>
<dbReference type="RefSeq" id="WP_311421793.1">
    <property type="nucleotide sequence ID" value="NZ_JAVREH010000004.1"/>
</dbReference>
<dbReference type="Pfam" id="PF06348">
    <property type="entry name" value="DUF1059"/>
    <property type="match status" value="1"/>
</dbReference>
<evidence type="ECO:0000313" key="2">
    <source>
        <dbReference type="Proteomes" id="UP001183176"/>
    </source>
</evidence>
<dbReference type="EMBL" id="JAVREH010000004">
    <property type="protein sequence ID" value="MDT0260636.1"/>
    <property type="molecule type" value="Genomic_DNA"/>
</dbReference>
<keyword evidence="2" id="KW-1185">Reference proteome</keyword>
<gene>
    <name evidence="1" type="ORF">RM423_04440</name>
</gene>
<comment type="caution">
    <text evidence="1">The sequence shown here is derived from an EMBL/GenBank/DDBJ whole genome shotgun (WGS) entry which is preliminary data.</text>
</comment>